<proteinExistence type="predicted"/>
<dbReference type="Proteomes" id="UP000070319">
    <property type="component" value="Unassembled WGS sequence"/>
</dbReference>
<gene>
    <name evidence="2" type="ORF">HMPREF2531_05543</name>
</gene>
<accession>A0A139KM32</accession>
<dbReference type="AlphaFoldDB" id="A0A139KM32"/>
<sequence>MKRRHKNTDANPVIRLIFFIISFYKKLFQIIFYIPAFDDDIACLLIANI</sequence>
<comment type="caution">
    <text evidence="2">The sequence shown here is derived from an EMBL/GenBank/DDBJ whole genome shotgun (WGS) entry which is preliminary data.</text>
</comment>
<evidence type="ECO:0000256" key="1">
    <source>
        <dbReference type="SAM" id="Phobius"/>
    </source>
</evidence>
<organism evidence="2">
    <name type="scientific">Bacteroides intestinalis</name>
    <dbReference type="NCBI Taxonomy" id="329854"/>
    <lineage>
        <taxon>Bacteria</taxon>
        <taxon>Pseudomonadati</taxon>
        <taxon>Bacteroidota</taxon>
        <taxon>Bacteroidia</taxon>
        <taxon>Bacteroidales</taxon>
        <taxon>Bacteroidaceae</taxon>
        <taxon>Bacteroides</taxon>
    </lineage>
</organism>
<protein>
    <submittedName>
        <fullName evidence="2">Uncharacterized protein</fullName>
    </submittedName>
</protein>
<dbReference type="EMBL" id="LTDF01000180">
    <property type="protein sequence ID" value="KXT40206.1"/>
    <property type="molecule type" value="Genomic_DNA"/>
</dbReference>
<keyword evidence="1" id="KW-1133">Transmembrane helix</keyword>
<name>A0A139KM32_9BACE</name>
<feature type="transmembrane region" description="Helical" evidence="1">
    <location>
        <begin position="12"/>
        <end position="34"/>
    </location>
</feature>
<reference evidence="2 3" key="1">
    <citation type="submission" date="2016-02" db="EMBL/GenBank/DDBJ databases">
        <authorList>
            <person name="Wen L."/>
            <person name="He K."/>
            <person name="Yang H."/>
        </authorList>
    </citation>
    <scope>NUCLEOTIDE SEQUENCE [LARGE SCALE GENOMIC DNA]</scope>
    <source>
        <strain evidence="2 3">KLE1704</strain>
    </source>
</reference>
<keyword evidence="1" id="KW-0472">Membrane</keyword>
<evidence type="ECO:0000313" key="3">
    <source>
        <dbReference type="Proteomes" id="UP000070319"/>
    </source>
</evidence>
<keyword evidence="1" id="KW-0812">Transmembrane</keyword>
<evidence type="ECO:0000313" key="2">
    <source>
        <dbReference type="EMBL" id="KXT40206.1"/>
    </source>
</evidence>